<name>A0ACC2RE94_9FUNG</name>
<proteinExistence type="predicted"/>
<gene>
    <name evidence="1" type="ORF">DSO57_1036753</name>
</gene>
<organism evidence="1 2">
    <name type="scientific">Entomophthora muscae</name>
    <dbReference type="NCBI Taxonomy" id="34485"/>
    <lineage>
        <taxon>Eukaryota</taxon>
        <taxon>Fungi</taxon>
        <taxon>Fungi incertae sedis</taxon>
        <taxon>Zoopagomycota</taxon>
        <taxon>Entomophthoromycotina</taxon>
        <taxon>Entomophthoromycetes</taxon>
        <taxon>Entomophthorales</taxon>
        <taxon>Entomophthoraceae</taxon>
        <taxon>Entomophthora</taxon>
    </lineage>
</organism>
<keyword evidence="2" id="KW-1185">Reference proteome</keyword>
<dbReference type="EMBL" id="QTSX02007464">
    <property type="protein sequence ID" value="KAJ9048265.1"/>
    <property type="molecule type" value="Genomic_DNA"/>
</dbReference>
<evidence type="ECO:0000313" key="1">
    <source>
        <dbReference type="EMBL" id="KAJ9048265.1"/>
    </source>
</evidence>
<evidence type="ECO:0000313" key="2">
    <source>
        <dbReference type="Proteomes" id="UP001165960"/>
    </source>
</evidence>
<accession>A0ACC2RE94</accession>
<sequence>MFKSAILFGTGLCRSSVLLRGSGDIQSSQSQITLYENTTGTINFNTMMMIGDDMVWTDDHTHSHRKPSHFISGAIDSVSPSGCRTRKNTMYCINVNSQTLEIGSAIRVTDVVQCSGINRCHLEVSLAPFASWEILTNLQLTRAEWTKYFSIFIIAFRPGWLSSLPVLKTQLTGGPPAYLYFKPIRWCFTAWYYHKSTNGTVSGYFTVKFPLVSKSNTLLGTYGTVNPCHISHQRASLHKGIDSNNLSTYINLLNLLC</sequence>
<protein>
    <submittedName>
        <fullName evidence="1">Uncharacterized protein</fullName>
    </submittedName>
</protein>
<dbReference type="Proteomes" id="UP001165960">
    <property type="component" value="Unassembled WGS sequence"/>
</dbReference>
<reference evidence="1" key="1">
    <citation type="submission" date="2022-04" db="EMBL/GenBank/DDBJ databases">
        <title>Genome of the entomopathogenic fungus Entomophthora muscae.</title>
        <authorList>
            <person name="Elya C."/>
            <person name="Lovett B.R."/>
            <person name="Lee E."/>
            <person name="Macias A.M."/>
            <person name="Hajek A.E."/>
            <person name="De Bivort B.L."/>
            <person name="Kasson M.T."/>
            <person name="De Fine Licht H.H."/>
            <person name="Stajich J.E."/>
        </authorList>
    </citation>
    <scope>NUCLEOTIDE SEQUENCE</scope>
    <source>
        <strain evidence="1">Berkeley</strain>
    </source>
</reference>
<comment type="caution">
    <text evidence="1">The sequence shown here is derived from an EMBL/GenBank/DDBJ whole genome shotgun (WGS) entry which is preliminary data.</text>
</comment>